<name>A0ACC2RBS4_9NEOP</name>
<protein>
    <submittedName>
        <fullName evidence="1">Uncharacterized protein</fullName>
    </submittedName>
</protein>
<comment type="caution">
    <text evidence="1">The sequence shown here is derived from an EMBL/GenBank/DDBJ whole genome shotgun (WGS) entry which is preliminary data.</text>
</comment>
<dbReference type="EMBL" id="CM056778">
    <property type="protein sequence ID" value="KAJ8736547.1"/>
    <property type="molecule type" value="Genomic_DNA"/>
</dbReference>
<evidence type="ECO:0000313" key="1">
    <source>
        <dbReference type="EMBL" id="KAJ8736547.1"/>
    </source>
</evidence>
<proteinExistence type="predicted"/>
<keyword evidence="2" id="KW-1185">Reference proteome</keyword>
<sequence length="110" mass="13063">MRYTRLVFKLFVLLIFFSVTNCEISKDEKVVLVSPVLAPYRNARAQTNETAKDFPLLMLLASDNKETESNRENKMDNSVPQPVYVKKLEDQTQLLRRRRKTSRIYFVRKY</sequence>
<reference evidence="1" key="1">
    <citation type="submission" date="2023-03" db="EMBL/GenBank/DDBJ databases">
        <title>Chromosome-level genomes of two armyworms, Mythimna separata and Mythimna loreyi, provide insights into the biosynthesis and reception of sex pheromones.</title>
        <authorList>
            <person name="Zhao H."/>
        </authorList>
    </citation>
    <scope>NUCLEOTIDE SEQUENCE</scope>
    <source>
        <strain evidence="1">BeijingLab</strain>
    </source>
</reference>
<accession>A0ACC2RBS4</accession>
<evidence type="ECO:0000313" key="2">
    <source>
        <dbReference type="Proteomes" id="UP001231649"/>
    </source>
</evidence>
<dbReference type="Proteomes" id="UP001231649">
    <property type="component" value="Chromosome 2"/>
</dbReference>
<organism evidence="1 2">
    <name type="scientific">Mythimna loreyi</name>
    <dbReference type="NCBI Taxonomy" id="667449"/>
    <lineage>
        <taxon>Eukaryota</taxon>
        <taxon>Metazoa</taxon>
        <taxon>Ecdysozoa</taxon>
        <taxon>Arthropoda</taxon>
        <taxon>Hexapoda</taxon>
        <taxon>Insecta</taxon>
        <taxon>Pterygota</taxon>
        <taxon>Neoptera</taxon>
        <taxon>Endopterygota</taxon>
        <taxon>Lepidoptera</taxon>
        <taxon>Glossata</taxon>
        <taxon>Ditrysia</taxon>
        <taxon>Noctuoidea</taxon>
        <taxon>Noctuidae</taxon>
        <taxon>Noctuinae</taxon>
        <taxon>Hadenini</taxon>
        <taxon>Mythimna</taxon>
    </lineage>
</organism>
<gene>
    <name evidence="1" type="ORF">PYW08_007203</name>
</gene>